<evidence type="ECO:0000313" key="3">
    <source>
        <dbReference type="Proteomes" id="UP000824890"/>
    </source>
</evidence>
<sequence>MAKTKFTRNGREVMIWGGALRTFDYGSEEAVQQSNKDGNGGGSEEVVQQSKKGGKGGDGSVSEPKKSAKKGGERGASVGLSSPERSRKSKRVEGISMLTSTEASKTRSGTQYGSPVSSLEKLRGMGHHMVVQLRLLENRRSKRLLVGQLCLLLETRRRIRDYILKSHKLNPPKLNPHKLTHHKLKHHDGKFPNLHKHHRQERGEDVLRPQPHCSGIPRMPIVFTDESSQPELIMRYPKKER</sequence>
<dbReference type="Proteomes" id="UP000824890">
    <property type="component" value="Unassembled WGS sequence"/>
</dbReference>
<proteinExistence type="predicted"/>
<keyword evidence="3" id="KW-1185">Reference proteome</keyword>
<feature type="compositionally biased region" description="Basic and acidic residues" evidence="1">
    <location>
        <begin position="63"/>
        <end position="73"/>
    </location>
</feature>
<organism evidence="2 3">
    <name type="scientific">Brassica napus</name>
    <name type="common">Rape</name>
    <dbReference type="NCBI Taxonomy" id="3708"/>
    <lineage>
        <taxon>Eukaryota</taxon>
        <taxon>Viridiplantae</taxon>
        <taxon>Streptophyta</taxon>
        <taxon>Embryophyta</taxon>
        <taxon>Tracheophyta</taxon>
        <taxon>Spermatophyta</taxon>
        <taxon>Magnoliopsida</taxon>
        <taxon>eudicotyledons</taxon>
        <taxon>Gunneridae</taxon>
        <taxon>Pentapetalae</taxon>
        <taxon>rosids</taxon>
        <taxon>malvids</taxon>
        <taxon>Brassicales</taxon>
        <taxon>Brassicaceae</taxon>
        <taxon>Brassiceae</taxon>
        <taxon>Brassica</taxon>
    </lineage>
</organism>
<protein>
    <submittedName>
        <fullName evidence="2">Uncharacterized protein</fullName>
    </submittedName>
</protein>
<feature type="compositionally biased region" description="Polar residues" evidence="1">
    <location>
        <begin position="97"/>
        <end position="117"/>
    </location>
</feature>
<reference evidence="2 3" key="1">
    <citation type="submission" date="2021-05" db="EMBL/GenBank/DDBJ databases">
        <title>Genome Assembly of Synthetic Allotetraploid Brassica napus Reveals Homoeologous Exchanges between Subgenomes.</title>
        <authorList>
            <person name="Davis J.T."/>
        </authorList>
    </citation>
    <scope>NUCLEOTIDE SEQUENCE [LARGE SCALE GENOMIC DNA]</scope>
    <source>
        <strain evidence="3">cv. Da-Ae</strain>
        <tissue evidence="2">Seedling</tissue>
    </source>
</reference>
<gene>
    <name evidence="2" type="ORF">HID58_062058</name>
</gene>
<dbReference type="EMBL" id="JAGKQM010000014">
    <property type="protein sequence ID" value="KAH0885962.1"/>
    <property type="molecule type" value="Genomic_DNA"/>
</dbReference>
<accession>A0ABQ8A0D8</accession>
<evidence type="ECO:0000256" key="1">
    <source>
        <dbReference type="SAM" id="MobiDB-lite"/>
    </source>
</evidence>
<name>A0ABQ8A0D8_BRANA</name>
<feature type="region of interest" description="Disordered" evidence="1">
    <location>
        <begin position="29"/>
        <end position="118"/>
    </location>
</feature>
<comment type="caution">
    <text evidence="2">The sequence shown here is derived from an EMBL/GenBank/DDBJ whole genome shotgun (WGS) entry which is preliminary data.</text>
</comment>
<evidence type="ECO:0000313" key="2">
    <source>
        <dbReference type="EMBL" id="KAH0885962.1"/>
    </source>
</evidence>